<evidence type="ECO:0000256" key="1">
    <source>
        <dbReference type="ARBA" id="ARBA00002219"/>
    </source>
</evidence>
<name>A0A9W3B9E6_BIOGL</name>
<keyword evidence="7" id="KW-1015">Disulfide bond</keyword>
<comment type="function">
    <text evidence="1">Acts as a defensive agent. Recognizes blood group fucosylated oligosaccharides including A, B, H and Lewis B-type antigens. Does not recognize Lewis A antigen and has low affinity for monovalent haptens.</text>
</comment>
<dbReference type="Pfam" id="PF00024">
    <property type="entry name" value="PAN_1"/>
    <property type="match status" value="1"/>
</dbReference>
<evidence type="ECO:0000256" key="4">
    <source>
        <dbReference type="ARBA" id="ARBA00022723"/>
    </source>
</evidence>
<evidence type="ECO:0000256" key="7">
    <source>
        <dbReference type="ARBA" id="ARBA00023157"/>
    </source>
</evidence>
<sequence>MTTGLYNAARFKPSSMITTLSNFYSYLGVDGDYSGVINNGHCMHTNNEHAPWWIVDLLGQFEVQQIKLYNRNEDYISAIRVKNFTLDIFDEDPRQLANFPTITGHLCYNQTDPLETTPLLVNCRTSILGRYIRLSMTTDVNNPLHICEMEVLVSSSNYEIINFNKIMNTKLVDTPMAQVQLSDSFFCVLECLKRRLSTYCTAVNWITSTRSCQLFSINPFVDLTTRLMTDERTDLYIQRI</sequence>
<dbReference type="RefSeq" id="XP_055896055.1">
    <property type="nucleotide sequence ID" value="XM_056040080.1"/>
</dbReference>
<dbReference type="Pfam" id="PF22633">
    <property type="entry name" value="F5_F8_type_C_2"/>
    <property type="match status" value="1"/>
</dbReference>
<feature type="domain" description="Apple" evidence="8">
    <location>
        <begin position="147"/>
        <end position="240"/>
    </location>
</feature>
<dbReference type="PANTHER" id="PTHR45713:SF6">
    <property type="entry name" value="F5_8 TYPE C DOMAIN-CONTAINING PROTEIN"/>
    <property type="match status" value="1"/>
</dbReference>
<dbReference type="SMART" id="SM00607">
    <property type="entry name" value="FTP"/>
    <property type="match status" value="1"/>
</dbReference>
<dbReference type="Gene3D" id="2.60.120.260">
    <property type="entry name" value="Galactose-binding domain-like"/>
    <property type="match status" value="1"/>
</dbReference>
<dbReference type="OrthoDB" id="6186444at2759"/>
<accession>A0A9W3B9E6</accession>
<dbReference type="SUPFAM" id="SSF49785">
    <property type="entry name" value="Galactose-binding domain-like"/>
    <property type="match status" value="1"/>
</dbReference>
<keyword evidence="9" id="KW-1185">Reference proteome</keyword>
<evidence type="ECO:0000313" key="9">
    <source>
        <dbReference type="Proteomes" id="UP001165740"/>
    </source>
</evidence>
<dbReference type="InterPro" id="IPR003609">
    <property type="entry name" value="Pan_app"/>
</dbReference>
<dbReference type="InterPro" id="IPR008979">
    <property type="entry name" value="Galactose-bd-like_sf"/>
</dbReference>
<evidence type="ECO:0000259" key="8">
    <source>
        <dbReference type="PROSITE" id="PS50948"/>
    </source>
</evidence>
<dbReference type="Gene3D" id="3.50.4.10">
    <property type="entry name" value="Hepatocyte Growth Factor"/>
    <property type="match status" value="1"/>
</dbReference>
<comment type="subunit">
    <text evidence="3">Homotrimer.</text>
</comment>
<dbReference type="InterPro" id="IPR051941">
    <property type="entry name" value="BG_Antigen-Binding_Lectin"/>
</dbReference>
<reference evidence="10" key="1">
    <citation type="submission" date="2025-08" db="UniProtKB">
        <authorList>
            <consortium name="RefSeq"/>
        </authorList>
    </citation>
    <scope>IDENTIFICATION</scope>
</reference>
<evidence type="ECO:0000256" key="2">
    <source>
        <dbReference type="ARBA" id="ARBA00010147"/>
    </source>
</evidence>
<dbReference type="SUPFAM" id="SSF57414">
    <property type="entry name" value="Hairpin loop containing domain-like"/>
    <property type="match status" value="1"/>
</dbReference>
<dbReference type="GO" id="GO:0042806">
    <property type="term" value="F:fucose binding"/>
    <property type="evidence" value="ECO:0007669"/>
    <property type="project" value="UniProtKB-ARBA"/>
</dbReference>
<dbReference type="PROSITE" id="PS50948">
    <property type="entry name" value="PAN"/>
    <property type="match status" value="1"/>
</dbReference>
<keyword evidence="5" id="KW-0430">Lectin</keyword>
<proteinExistence type="inferred from homology"/>
<evidence type="ECO:0000256" key="3">
    <source>
        <dbReference type="ARBA" id="ARBA00011233"/>
    </source>
</evidence>
<dbReference type="GeneID" id="129928050"/>
<dbReference type="GO" id="GO:0001868">
    <property type="term" value="P:regulation of complement activation, lectin pathway"/>
    <property type="evidence" value="ECO:0007669"/>
    <property type="project" value="UniProtKB-ARBA"/>
</dbReference>
<dbReference type="GO" id="GO:0010185">
    <property type="term" value="P:regulation of cellular defense response"/>
    <property type="evidence" value="ECO:0007669"/>
    <property type="project" value="UniProtKB-ARBA"/>
</dbReference>
<dbReference type="InterPro" id="IPR006585">
    <property type="entry name" value="FTP1"/>
</dbReference>
<evidence type="ECO:0000256" key="5">
    <source>
        <dbReference type="ARBA" id="ARBA00022734"/>
    </source>
</evidence>
<dbReference type="AlphaFoldDB" id="A0A9W3B9E6"/>
<gene>
    <name evidence="10" type="primary">LOC129928050</name>
</gene>
<dbReference type="GO" id="GO:0046872">
    <property type="term" value="F:metal ion binding"/>
    <property type="evidence" value="ECO:0007669"/>
    <property type="project" value="UniProtKB-KW"/>
</dbReference>
<comment type="similarity">
    <text evidence="2">Belongs to the fucolectin family.</text>
</comment>
<dbReference type="PANTHER" id="PTHR45713">
    <property type="entry name" value="FTP DOMAIN-CONTAINING PROTEIN"/>
    <property type="match status" value="1"/>
</dbReference>
<protein>
    <submittedName>
        <fullName evidence="10">Uncharacterized protein LOC129928050</fullName>
    </submittedName>
</protein>
<keyword evidence="6" id="KW-0106">Calcium</keyword>
<organism evidence="9 10">
    <name type="scientific">Biomphalaria glabrata</name>
    <name type="common">Bloodfluke planorb</name>
    <name type="synonym">Freshwater snail</name>
    <dbReference type="NCBI Taxonomy" id="6526"/>
    <lineage>
        <taxon>Eukaryota</taxon>
        <taxon>Metazoa</taxon>
        <taxon>Spiralia</taxon>
        <taxon>Lophotrochozoa</taxon>
        <taxon>Mollusca</taxon>
        <taxon>Gastropoda</taxon>
        <taxon>Heterobranchia</taxon>
        <taxon>Euthyneura</taxon>
        <taxon>Panpulmonata</taxon>
        <taxon>Hygrophila</taxon>
        <taxon>Lymnaeoidea</taxon>
        <taxon>Planorbidae</taxon>
        <taxon>Biomphalaria</taxon>
    </lineage>
</organism>
<keyword evidence="4" id="KW-0479">Metal-binding</keyword>
<evidence type="ECO:0000313" key="10">
    <source>
        <dbReference type="RefSeq" id="XP_055896055.1"/>
    </source>
</evidence>
<evidence type="ECO:0000256" key="6">
    <source>
        <dbReference type="ARBA" id="ARBA00022837"/>
    </source>
</evidence>
<dbReference type="Proteomes" id="UP001165740">
    <property type="component" value="Chromosome 9"/>
</dbReference>